<evidence type="ECO:0000256" key="1">
    <source>
        <dbReference type="SAM" id="MobiDB-lite"/>
    </source>
</evidence>
<protein>
    <submittedName>
        <fullName evidence="2">Uncharacterized protein</fullName>
    </submittedName>
</protein>
<accession>A0A7C8RFT7</accession>
<gene>
    <name evidence="2" type="ORF">TWF970_011614</name>
</gene>
<reference evidence="2 3" key="1">
    <citation type="submission" date="2020-01" db="EMBL/GenBank/DDBJ databases">
        <authorList>
            <person name="Palmer J.M."/>
        </authorList>
    </citation>
    <scope>NUCLEOTIDE SEQUENCE [LARGE SCALE GENOMIC DNA]</scope>
    <source>
        <strain evidence="2 3">TWF970</strain>
    </source>
</reference>
<name>A0A7C8RFT7_ORBOL</name>
<sequence length="87" mass="9529">MHGLRRTEDNRPSACSAHGVSAAVFYSKVRCRCDFRSANALRVLSSGQATTENSSMARPRHLSNHELPTYDSILTGFNRKTENGSSG</sequence>
<organism evidence="2 3">
    <name type="scientific">Orbilia oligospora</name>
    <name type="common">Nematode-trapping fungus</name>
    <name type="synonym">Arthrobotrys oligospora</name>
    <dbReference type="NCBI Taxonomy" id="2813651"/>
    <lineage>
        <taxon>Eukaryota</taxon>
        <taxon>Fungi</taxon>
        <taxon>Dikarya</taxon>
        <taxon>Ascomycota</taxon>
        <taxon>Pezizomycotina</taxon>
        <taxon>Orbiliomycetes</taxon>
        <taxon>Orbiliales</taxon>
        <taxon>Orbiliaceae</taxon>
        <taxon>Orbilia</taxon>
    </lineage>
</organism>
<dbReference type="EMBL" id="JAABOJ010000025">
    <property type="protein sequence ID" value="KAF3278198.1"/>
    <property type="molecule type" value="Genomic_DNA"/>
</dbReference>
<dbReference type="EMBL" id="JAABOJ010000025">
    <property type="protein sequence ID" value="KAF3278197.1"/>
    <property type="molecule type" value="Genomic_DNA"/>
</dbReference>
<proteinExistence type="predicted"/>
<feature type="compositionally biased region" description="Polar residues" evidence="1">
    <location>
        <begin position="47"/>
        <end position="56"/>
    </location>
</feature>
<feature type="region of interest" description="Disordered" evidence="1">
    <location>
        <begin position="47"/>
        <end position="69"/>
    </location>
</feature>
<dbReference type="AlphaFoldDB" id="A0A7C8RFT7"/>
<comment type="caution">
    <text evidence="2">The sequence shown here is derived from an EMBL/GenBank/DDBJ whole genome shotgun (WGS) entry which is preliminary data.</text>
</comment>
<evidence type="ECO:0000313" key="2">
    <source>
        <dbReference type="EMBL" id="KAF3278198.1"/>
    </source>
</evidence>
<dbReference type="OrthoDB" id="10323853at2759"/>
<dbReference type="Proteomes" id="UP000474640">
    <property type="component" value="Unassembled WGS sequence"/>
</dbReference>
<evidence type="ECO:0000313" key="3">
    <source>
        <dbReference type="Proteomes" id="UP000474640"/>
    </source>
</evidence>